<evidence type="ECO:0000256" key="13">
    <source>
        <dbReference type="PROSITE-ProRule" id="PRU00552"/>
    </source>
</evidence>
<keyword evidence="6" id="KW-0378">Hydrolase</keyword>
<dbReference type="Pfam" id="PF00270">
    <property type="entry name" value="DEAD"/>
    <property type="match status" value="1"/>
</dbReference>
<evidence type="ECO:0000259" key="16">
    <source>
        <dbReference type="PROSITE" id="PS51195"/>
    </source>
</evidence>
<dbReference type="SMART" id="SM00487">
    <property type="entry name" value="DEXDc"/>
    <property type="match status" value="1"/>
</dbReference>
<evidence type="ECO:0000256" key="5">
    <source>
        <dbReference type="ARBA" id="ARBA00022771"/>
    </source>
</evidence>
<dbReference type="GO" id="GO:0005524">
    <property type="term" value="F:ATP binding"/>
    <property type="evidence" value="ECO:0007669"/>
    <property type="project" value="UniProtKB-KW"/>
</dbReference>
<keyword evidence="4" id="KW-0547">Nucleotide-binding</keyword>
<dbReference type="Gene3D" id="3.30.60.220">
    <property type="match status" value="1"/>
</dbReference>
<dbReference type="EMBL" id="CAJEUB010000001">
    <property type="protein sequence ID" value="CAD1845175.1"/>
    <property type="molecule type" value="Genomic_DNA"/>
</dbReference>
<keyword evidence="8" id="KW-0862">Zinc</keyword>
<dbReference type="Pfam" id="PF04438">
    <property type="entry name" value="zf-HIT"/>
    <property type="match status" value="1"/>
</dbReference>
<keyword evidence="9" id="KW-0067">ATP-binding</keyword>
<gene>
    <name evidence="17" type="ORF">CB5_LOCUS28386</name>
</gene>
<dbReference type="Gene3D" id="3.40.50.300">
    <property type="entry name" value="P-loop containing nucleotide triphosphate hydrolases"/>
    <property type="match status" value="2"/>
</dbReference>
<dbReference type="InterPro" id="IPR014014">
    <property type="entry name" value="RNA_helicase_DEAD_Q_motif"/>
</dbReference>
<evidence type="ECO:0000313" key="17">
    <source>
        <dbReference type="EMBL" id="CAD1845175.1"/>
    </source>
</evidence>
<protein>
    <recommendedName>
        <fullName evidence="12">DEAD-box ATP-dependent RNA helicase 41</fullName>
        <ecNumber evidence="2">3.6.4.13</ecNumber>
    </recommendedName>
</protein>
<dbReference type="InterPro" id="IPR001650">
    <property type="entry name" value="Helicase_C-like"/>
</dbReference>
<evidence type="ECO:0000256" key="7">
    <source>
        <dbReference type="ARBA" id="ARBA00022806"/>
    </source>
</evidence>
<evidence type="ECO:0000256" key="6">
    <source>
        <dbReference type="ARBA" id="ARBA00022801"/>
    </source>
</evidence>
<dbReference type="PANTHER" id="PTHR47958">
    <property type="entry name" value="ATP-DEPENDENT RNA HELICASE DBP3"/>
    <property type="match status" value="1"/>
</dbReference>
<feature type="short sequence motif" description="Q motif" evidence="13">
    <location>
        <begin position="150"/>
        <end position="178"/>
    </location>
</feature>
<dbReference type="GO" id="GO:0003723">
    <property type="term" value="F:RNA binding"/>
    <property type="evidence" value="ECO:0007669"/>
    <property type="project" value="UniProtKB-KW"/>
</dbReference>
<dbReference type="GO" id="GO:0016787">
    <property type="term" value="F:hydrolase activity"/>
    <property type="evidence" value="ECO:0007669"/>
    <property type="project" value="UniProtKB-KW"/>
</dbReference>
<accession>A0A6V7QQZ9</accession>
<keyword evidence="10" id="KW-0694">RNA-binding</keyword>
<dbReference type="FunFam" id="3.30.60.220:FF:000002">
    <property type="entry name" value="DEAD-box ATP-dependent RNA helicase 41"/>
    <property type="match status" value="1"/>
</dbReference>
<sequence>MLSVLISGLRYITLTASFGREKKSFQSWLTSVSDLTDSPVKERCFDQREALPGEPRCVICGRYGEYICDQTNDDICSVECKTILLSRRADTKKPEIKSKKPRNFPFHDECFYVKDDRCSNLQGVNTEQIASLRSKIDISVKGQSIPDLILSFSSCNLPAKLEHNLESAGYVIPTPVQMQAIPAALSCRNLLVSAETGSGKTAAFLVPIISHCSQIRSQHVTDRKNPLAMVLAPTRELCVQIEEQAKLLGKGLPFRTALVVGGEALAGQIYRIESCIELIVGTPGRLIDLLSKHNVELGGISVLVLDEVDCMLQKGFRDHVMQIFCALSSPQVLMFSATISQEVEKMVRSMVNDLIYILCGSTNRPNKSVKQIVIWVDPKQKKQKLFEILMSKQHFKPPTVVFVGSRLGADLLSQAITVATGLRALSIHGEKMMNERRESLRMFLTGEVPIIVSTGVLGRGMDLLKVRQVIIFDLPNSIEDYVHQVGRASRMGDEGTSIIFVNEEDKKLFKELVQTLKSAGAAIPRELANSKYLMGTFSVSGRKKRKFG</sequence>
<keyword evidence="7" id="KW-0347">Helicase</keyword>
<evidence type="ECO:0000256" key="4">
    <source>
        <dbReference type="ARBA" id="ARBA00022741"/>
    </source>
</evidence>
<dbReference type="GO" id="GO:0008270">
    <property type="term" value="F:zinc ion binding"/>
    <property type="evidence" value="ECO:0007669"/>
    <property type="project" value="UniProtKB-KW"/>
</dbReference>
<reference evidence="17" key="1">
    <citation type="submission" date="2020-07" db="EMBL/GenBank/DDBJ databases">
        <authorList>
            <person name="Lin J."/>
        </authorList>
    </citation>
    <scope>NUCLEOTIDE SEQUENCE</scope>
</reference>
<dbReference type="PROSITE" id="PS51192">
    <property type="entry name" value="HELICASE_ATP_BIND_1"/>
    <property type="match status" value="1"/>
</dbReference>
<feature type="domain" description="DEAD-box RNA helicase Q" evidence="16">
    <location>
        <begin position="150"/>
        <end position="178"/>
    </location>
</feature>
<dbReference type="SMART" id="SM00490">
    <property type="entry name" value="HELICc"/>
    <property type="match status" value="1"/>
</dbReference>
<comment type="similarity">
    <text evidence="1">Belongs to the DEAD box helicase family. DDX59 subfamily.</text>
</comment>
<dbReference type="Pfam" id="PF00271">
    <property type="entry name" value="Helicase_C"/>
    <property type="match status" value="1"/>
</dbReference>
<evidence type="ECO:0000256" key="9">
    <source>
        <dbReference type="ARBA" id="ARBA00022840"/>
    </source>
</evidence>
<name>A0A6V7QQZ9_ANACO</name>
<dbReference type="InterPro" id="IPR014001">
    <property type="entry name" value="Helicase_ATP-bd"/>
</dbReference>
<dbReference type="GO" id="GO:0003724">
    <property type="term" value="F:RNA helicase activity"/>
    <property type="evidence" value="ECO:0007669"/>
    <property type="project" value="UniProtKB-EC"/>
</dbReference>
<dbReference type="InterPro" id="IPR007529">
    <property type="entry name" value="Znf_HIT"/>
</dbReference>
<dbReference type="InterPro" id="IPR011545">
    <property type="entry name" value="DEAD/DEAH_box_helicase_dom"/>
</dbReference>
<keyword evidence="3" id="KW-0479">Metal-binding</keyword>
<dbReference type="EC" id="3.6.4.13" evidence="2"/>
<feature type="domain" description="Helicase ATP-binding" evidence="14">
    <location>
        <begin position="181"/>
        <end position="357"/>
    </location>
</feature>
<organism evidence="17">
    <name type="scientific">Ananas comosus var. bracteatus</name>
    <name type="common">red pineapple</name>
    <dbReference type="NCBI Taxonomy" id="296719"/>
    <lineage>
        <taxon>Eukaryota</taxon>
        <taxon>Viridiplantae</taxon>
        <taxon>Streptophyta</taxon>
        <taxon>Embryophyta</taxon>
        <taxon>Tracheophyta</taxon>
        <taxon>Spermatophyta</taxon>
        <taxon>Magnoliopsida</taxon>
        <taxon>Liliopsida</taxon>
        <taxon>Poales</taxon>
        <taxon>Bromeliaceae</taxon>
        <taxon>Bromelioideae</taxon>
        <taxon>Ananas</taxon>
    </lineage>
</organism>
<evidence type="ECO:0000259" key="14">
    <source>
        <dbReference type="PROSITE" id="PS51192"/>
    </source>
</evidence>
<dbReference type="PROSITE" id="PS51194">
    <property type="entry name" value="HELICASE_CTER"/>
    <property type="match status" value="1"/>
</dbReference>
<keyword evidence="5" id="KW-0863">Zinc-finger</keyword>
<evidence type="ECO:0000256" key="1">
    <source>
        <dbReference type="ARBA" id="ARBA00009718"/>
    </source>
</evidence>
<dbReference type="PROSITE" id="PS51195">
    <property type="entry name" value="Q_MOTIF"/>
    <property type="match status" value="1"/>
</dbReference>
<comment type="catalytic activity">
    <reaction evidence="11">
        <text>ATP + H2O = ADP + phosphate + H(+)</text>
        <dbReference type="Rhea" id="RHEA:13065"/>
        <dbReference type="ChEBI" id="CHEBI:15377"/>
        <dbReference type="ChEBI" id="CHEBI:15378"/>
        <dbReference type="ChEBI" id="CHEBI:30616"/>
        <dbReference type="ChEBI" id="CHEBI:43474"/>
        <dbReference type="ChEBI" id="CHEBI:456216"/>
        <dbReference type="EC" id="3.6.4.13"/>
    </reaction>
</comment>
<dbReference type="CDD" id="cd23022">
    <property type="entry name" value="zf-HIT_DDX59"/>
    <property type="match status" value="1"/>
</dbReference>
<dbReference type="InterPro" id="IPR027417">
    <property type="entry name" value="P-loop_NTPase"/>
</dbReference>
<dbReference type="AlphaFoldDB" id="A0A6V7QQZ9"/>
<evidence type="ECO:0000259" key="15">
    <source>
        <dbReference type="PROSITE" id="PS51194"/>
    </source>
</evidence>
<feature type="domain" description="Helicase C-terminal" evidence="15">
    <location>
        <begin position="368"/>
        <end position="531"/>
    </location>
</feature>
<evidence type="ECO:0000256" key="2">
    <source>
        <dbReference type="ARBA" id="ARBA00012552"/>
    </source>
</evidence>
<evidence type="ECO:0000256" key="8">
    <source>
        <dbReference type="ARBA" id="ARBA00022833"/>
    </source>
</evidence>
<evidence type="ECO:0000256" key="12">
    <source>
        <dbReference type="ARBA" id="ARBA00068841"/>
    </source>
</evidence>
<evidence type="ECO:0000256" key="10">
    <source>
        <dbReference type="ARBA" id="ARBA00022884"/>
    </source>
</evidence>
<dbReference type="SUPFAM" id="SSF52540">
    <property type="entry name" value="P-loop containing nucleoside triphosphate hydrolases"/>
    <property type="match status" value="2"/>
</dbReference>
<dbReference type="CDD" id="cd18787">
    <property type="entry name" value="SF2_C_DEAD"/>
    <property type="match status" value="1"/>
</dbReference>
<evidence type="ECO:0000256" key="11">
    <source>
        <dbReference type="ARBA" id="ARBA00047984"/>
    </source>
</evidence>
<evidence type="ECO:0000256" key="3">
    <source>
        <dbReference type="ARBA" id="ARBA00022723"/>
    </source>
</evidence>
<proteinExistence type="inferred from homology"/>